<evidence type="ECO:0000256" key="3">
    <source>
        <dbReference type="ARBA" id="ARBA00023004"/>
    </source>
</evidence>
<feature type="domain" description="4Fe-4S ferredoxin-type" evidence="5">
    <location>
        <begin position="49"/>
        <end position="80"/>
    </location>
</feature>
<evidence type="ECO:0000256" key="1">
    <source>
        <dbReference type="ARBA" id="ARBA00022485"/>
    </source>
</evidence>
<keyword evidence="1" id="KW-0004">4Fe-4S</keyword>
<keyword evidence="2" id="KW-0479">Metal-binding</keyword>
<dbReference type="Proteomes" id="UP000000245">
    <property type="component" value="Chromosome"/>
</dbReference>
<dbReference type="SUPFAM" id="SSF54862">
    <property type="entry name" value="4Fe-4S ferredoxins"/>
    <property type="match status" value="1"/>
</dbReference>
<evidence type="ECO:0000313" key="7">
    <source>
        <dbReference type="Proteomes" id="UP000000245"/>
    </source>
</evidence>
<sequence>MPHFAMVIDTKTCIGCTDCVDACRMENNVPEGLCYDWVVEITEGRYPELKTEFRSERCNHCSNATCVDACPTGASQYWNGSNIVVVDATRCTGCKACIAACPYDSRLIMEPQGYIGKCTFCVHRVQYGEDPACVATCPAHAMHFGLLDDPGSAVSRLLATRAHYVLAPETGNQPNVFYLR</sequence>
<dbReference type="PROSITE" id="PS00198">
    <property type="entry name" value="4FE4S_FER_1"/>
    <property type="match status" value="1"/>
</dbReference>
<dbReference type="InterPro" id="IPR017900">
    <property type="entry name" value="4Fe4S_Fe_S_CS"/>
</dbReference>
<feature type="domain" description="4Fe-4S ferredoxin-type" evidence="5">
    <location>
        <begin position="82"/>
        <end position="112"/>
    </location>
</feature>
<dbReference type="Pfam" id="PF12800">
    <property type="entry name" value="Fer4_4"/>
    <property type="match status" value="1"/>
</dbReference>
<dbReference type="KEGG" id="acr:Acry_0344"/>
<dbReference type="GO" id="GO:0051539">
    <property type="term" value="F:4 iron, 4 sulfur cluster binding"/>
    <property type="evidence" value="ECO:0007669"/>
    <property type="project" value="UniProtKB-KW"/>
</dbReference>
<accession>A5FVD9</accession>
<evidence type="ECO:0000259" key="5">
    <source>
        <dbReference type="PROSITE" id="PS51379"/>
    </source>
</evidence>
<dbReference type="PROSITE" id="PS51379">
    <property type="entry name" value="4FE4S_FER_2"/>
    <property type="match status" value="3"/>
</dbReference>
<dbReference type="CDD" id="cd10551">
    <property type="entry name" value="PsrB"/>
    <property type="match status" value="1"/>
</dbReference>
<gene>
    <name evidence="6" type="ordered locus">Acry_0344</name>
</gene>
<feature type="domain" description="4Fe-4S ferredoxin-type" evidence="5">
    <location>
        <begin position="4"/>
        <end position="33"/>
    </location>
</feature>
<dbReference type="PANTHER" id="PTHR43177">
    <property type="entry name" value="PROTEIN NRFC"/>
    <property type="match status" value="1"/>
</dbReference>
<dbReference type="InterPro" id="IPR050954">
    <property type="entry name" value="ET_IronSulfur_Cluster-Binding"/>
</dbReference>
<protein>
    <submittedName>
        <fullName evidence="6">4Fe-4S ferredoxin, iron-sulfur binding domain protein</fullName>
    </submittedName>
</protein>
<dbReference type="InterPro" id="IPR017896">
    <property type="entry name" value="4Fe4S_Fe-S-bd"/>
</dbReference>
<dbReference type="STRING" id="349163.Acry_0344"/>
<dbReference type="HOGENOM" id="CLU_043374_1_2_5"/>
<evidence type="ECO:0000256" key="4">
    <source>
        <dbReference type="ARBA" id="ARBA00023014"/>
    </source>
</evidence>
<dbReference type="AlphaFoldDB" id="A5FVD9"/>
<dbReference type="eggNOG" id="COG0437">
    <property type="taxonomic scope" value="Bacteria"/>
</dbReference>
<dbReference type="Pfam" id="PF13247">
    <property type="entry name" value="Fer4_11"/>
    <property type="match status" value="1"/>
</dbReference>
<dbReference type="Gene3D" id="3.30.70.20">
    <property type="match status" value="2"/>
</dbReference>
<reference evidence="6 7" key="1">
    <citation type="submission" date="2007-05" db="EMBL/GenBank/DDBJ databases">
        <title>Complete sequence of chromosome of Acidiphilium cryptum JF-5.</title>
        <authorList>
            <consortium name="US DOE Joint Genome Institute"/>
            <person name="Copeland A."/>
            <person name="Lucas S."/>
            <person name="Lapidus A."/>
            <person name="Barry K."/>
            <person name="Detter J.C."/>
            <person name="Glavina del Rio T."/>
            <person name="Hammon N."/>
            <person name="Israni S."/>
            <person name="Dalin E."/>
            <person name="Tice H."/>
            <person name="Pitluck S."/>
            <person name="Sims D."/>
            <person name="Brettin T."/>
            <person name="Bruce D."/>
            <person name="Han C."/>
            <person name="Schmutz J."/>
            <person name="Larimer F."/>
            <person name="Land M."/>
            <person name="Hauser L."/>
            <person name="Kyrpides N."/>
            <person name="Kim E."/>
            <person name="Magnuson T."/>
            <person name="Richardson P."/>
        </authorList>
    </citation>
    <scope>NUCLEOTIDE SEQUENCE [LARGE SCALE GENOMIC DNA]</scope>
    <source>
        <strain evidence="6 7">JF-5</strain>
    </source>
</reference>
<keyword evidence="4" id="KW-0411">Iron-sulfur</keyword>
<evidence type="ECO:0000256" key="2">
    <source>
        <dbReference type="ARBA" id="ARBA00022723"/>
    </source>
</evidence>
<dbReference type="PANTHER" id="PTHR43177:SF3">
    <property type="entry name" value="PROTEIN NRFC HOMOLOG"/>
    <property type="match status" value="1"/>
</dbReference>
<dbReference type="GO" id="GO:0046872">
    <property type="term" value="F:metal ion binding"/>
    <property type="evidence" value="ECO:0007669"/>
    <property type="project" value="UniProtKB-KW"/>
</dbReference>
<evidence type="ECO:0000313" key="6">
    <source>
        <dbReference type="EMBL" id="ABQ29571.1"/>
    </source>
</evidence>
<name>A5FVD9_ACICJ</name>
<dbReference type="RefSeq" id="WP_011941464.1">
    <property type="nucleotide sequence ID" value="NC_009484.1"/>
</dbReference>
<keyword evidence="7" id="KW-1185">Reference proteome</keyword>
<organism evidence="6 7">
    <name type="scientific">Acidiphilium cryptum (strain JF-5)</name>
    <dbReference type="NCBI Taxonomy" id="349163"/>
    <lineage>
        <taxon>Bacteria</taxon>
        <taxon>Pseudomonadati</taxon>
        <taxon>Pseudomonadota</taxon>
        <taxon>Alphaproteobacteria</taxon>
        <taxon>Acetobacterales</taxon>
        <taxon>Acidocellaceae</taxon>
        <taxon>Acidiphilium</taxon>
    </lineage>
</organism>
<dbReference type="EMBL" id="CP000697">
    <property type="protein sequence ID" value="ABQ29571.1"/>
    <property type="molecule type" value="Genomic_DNA"/>
</dbReference>
<keyword evidence="3" id="KW-0408">Iron</keyword>
<proteinExistence type="predicted"/>